<comment type="caution">
    <text evidence="2">The sequence shown here is derived from an EMBL/GenBank/DDBJ whole genome shotgun (WGS) entry which is preliminary data.</text>
</comment>
<evidence type="ECO:0000313" key="2">
    <source>
        <dbReference type="EMBL" id="MFC7600900.1"/>
    </source>
</evidence>
<organism evidence="2 3">
    <name type="scientific">Streptosporangium amethystogenes subsp. fukuiense</name>
    <dbReference type="NCBI Taxonomy" id="698418"/>
    <lineage>
        <taxon>Bacteria</taxon>
        <taxon>Bacillati</taxon>
        <taxon>Actinomycetota</taxon>
        <taxon>Actinomycetes</taxon>
        <taxon>Streptosporangiales</taxon>
        <taxon>Streptosporangiaceae</taxon>
        <taxon>Streptosporangium</taxon>
    </lineage>
</organism>
<proteinExistence type="predicted"/>
<dbReference type="Gene3D" id="3.20.20.140">
    <property type="entry name" value="Metal-dependent hydrolases"/>
    <property type="match status" value="1"/>
</dbReference>
<dbReference type="PANTHER" id="PTHR43383">
    <property type="entry name" value="NODULIN 6"/>
    <property type="match status" value="1"/>
</dbReference>
<dbReference type="Pfam" id="PF04909">
    <property type="entry name" value="Amidohydro_2"/>
    <property type="match status" value="1"/>
</dbReference>
<name>A0ABW2SX66_9ACTN</name>
<dbReference type="Proteomes" id="UP001596514">
    <property type="component" value="Unassembled WGS sequence"/>
</dbReference>
<accession>A0ABW2SX66</accession>
<protein>
    <submittedName>
        <fullName evidence="2">Amidohydrolase family protein</fullName>
    </submittedName>
</protein>
<dbReference type="InterPro" id="IPR032466">
    <property type="entry name" value="Metal_Hydrolase"/>
</dbReference>
<dbReference type="PANTHER" id="PTHR43383:SF2">
    <property type="entry name" value="AMIDOHYDROLASE 2 FAMILY PROTEIN"/>
    <property type="match status" value="1"/>
</dbReference>
<sequence length="390" mass="42232">MSTENFSGDAAGDLESVLATLPLVDHHVHGASSGELGRGEFETLVTESDRPIPAFMTQFDSQLGFAIRRWCAPVLGLPAHAAPEDYLARRTELGAAEVNRLLLAAGGIGRFLLETGYRGDDVLDPAGMAEASGRPVHEVVRIEQVLEQVAASGVSAAELPGRFREELARRTADAVGLKSIVAYRHGFAFDPAPPGDREVVLAAGRWLSAGEASGQWRVDDPVLLRLGLWAGVERGLPLQLHAGYGDPDVELHMCDPLLLTRWLKLIEPHGVDILLLHCYPYHRNAGYLAQVFPHVYFDVGLGVNYTGSRSDALIAESLELAPFAKILFSSDAWGPAELHMLGAHLFRRGLGRALRGWVDAGEWAEEEAVRVATMIGVDNALRVYGLEAAK</sequence>
<dbReference type="EMBL" id="JBHTEE010000001">
    <property type="protein sequence ID" value="MFC7600900.1"/>
    <property type="molecule type" value="Genomic_DNA"/>
</dbReference>
<gene>
    <name evidence="2" type="ORF">ACFQVD_12420</name>
</gene>
<reference evidence="3" key="1">
    <citation type="journal article" date="2019" name="Int. J. Syst. Evol. Microbiol.">
        <title>The Global Catalogue of Microorganisms (GCM) 10K type strain sequencing project: providing services to taxonomists for standard genome sequencing and annotation.</title>
        <authorList>
            <consortium name="The Broad Institute Genomics Platform"/>
            <consortium name="The Broad Institute Genome Sequencing Center for Infectious Disease"/>
            <person name="Wu L."/>
            <person name="Ma J."/>
        </authorList>
    </citation>
    <scope>NUCLEOTIDE SEQUENCE [LARGE SCALE GENOMIC DNA]</scope>
    <source>
        <strain evidence="3">JCM 10083</strain>
    </source>
</reference>
<dbReference type="InterPro" id="IPR006680">
    <property type="entry name" value="Amidohydro-rel"/>
</dbReference>
<dbReference type="RefSeq" id="WP_343967849.1">
    <property type="nucleotide sequence ID" value="NZ_BAAAGK010000063.1"/>
</dbReference>
<dbReference type="SUPFAM" id="SSF51556">
    <property type="entry name" value="Metallo-dependent hydrolases"/>
    <property type="match status" value="1"/>
</dbReference>
<evidence type="ECO:0000313" key="3">
    <source>
        <dbReference type="Proteomes" id="UP001596514"/>
    </source>
</evidence>
<evidence type="ECO:0000259" key="1">
    <source>
        <dbReference type="Pfam" id="PF04909"/>
    </source>
</evidence>
<keyword evidence="3" id="KW-1185">Reference proteome</keyword>
<feature type="domain" description="Amidohydrolase-related" evidence="1">
    <location>
        <begin position="160"/>
        <end position="386"/>
    </location>
</feature>